<dbReference type="PANTHER" id="PTHR42708:SF1">
    <property type="entry name" value="GLIDING MOTILITY PROTEIN MGLA"/>
    <property type="match status" value="1"/>
</dbReference>
<dbReference type="CDD" id="cd00882">
    <property type="entry name" value="Ras_like_GTPase"/>
    <property type="match status" value="1"/>
</dbReference>
<keyword evidence="4" id="KW-1185">Reference proteome</keyword>
<accession>S2KT95</accession>
<dbReference type="InterPro" id="IPR006689">
    <property type="entry name" value="Small_GTPase_ARF/SAR"/>
</dbReference>
<dbReference type="AlphaFoldDB" id="S2KT95"/>
<dbReference type="STRING" id="1121939.L861_00165"/>
<gene>
    <name evidence="3" type="ORF">L861_00165</name>
</gene>
<dbReference type="OrthoDB" id="9779858at2"/>
<reference evidence="3 4" key="1">
    <citation type="journal article" date="2013" name="Genome Announc.">
        <title>Draft genome sequence of the moderately halophilic gammaproteobacterium Halomonas anticariensis FP35.</title>
        <authorList>
            <person name="Tahrioui A."/>
            <person name="Quesada E."/>
            <person name="Llamas I."/>
        </authorList>
    </citation>
    <scope>NUCLEOTIDE SEQUENCE [LARGE SCALE GENOMIC DNA]</scope>
    <source>
        <strain evidence="4">DSM 16096 / CECT 5854 / LMG 22089 / FP35</strain>
    </source>
</reference>
<keyword evidence="2" id="KW-0342">GTP-binding</keyword>
<dbReference type="PANTHER" id="PTHR42708">
    <property type="entry name" value="ATP/GTP-BINDING PROTEIN-RELATED"/>
    <property type="match status" value="1"/>
</dbReference>
<dbReference type="EMBL" id="ASTJ01000011">
    <property type="protein sequence ID" value="EPC03743.1"/>
    <property type="molecule type" value="Genomic_DNA"/>
</dbReference>
<dbReference type="GO" id="GO:0003924">
    <property type="term" value="F:GTPase activity"/>
    <property type="evidence" value="ECO:0007669"/>
    <property type="project" value="InterPro"/>
</dbReference>
<evidence type="ECO:0000313" key="4">
    <source>
        <dbReference type="Proteomes" id="UP000014463"/>
    </source>
</evidence>
<dbReference type="SUPFAM" id="SSF52540">
    <property type="entry name" value="P-loop containing nucleoside triphosphate hydrolases"/>
    <property type="match status" value="1"/>
</dbReference>
<dbReference type="Gene3D" id="3.40.50.300">
    <property type="entry name" value="P-loop containing nucleotide triphosphate hydrolases"/>
    <property type="match status" value="1"/>
</dbReference>
<keyword evidence="1" id="KW-0547">Nucleotide-binding</keyword>
<dbReference type="InterPro" id="IPR027417">
    <property type="entry name" value="P-loop_NTPase"/>
</dbReference>
<dbReference type="Pfam" id="PF00025">
    <property type="entry name" value="Arf"/>
    <property type="match status" value="1"/>
</dbReference>
<dbReference type="PATRIC" id="fig|1121939.11.peg.18"/>
<dbReference type="eggNOG" id="COG1100">
    <property type="taxonomic scope" value="Bacteria"/>
</dbReference>
<evidence type="ECO:0008006" key="5">
    <source>
        <dbReference type="Google" id="ProtNLM"/>
    </source>
</evidence>
<comment type="caution">
    <text evidence="3">The sequence shown here is derived from an EMBL/GenBank/DDBJ whole genome shotgun (WGS) entry which is preliminary data.</text>
</comment>
<evidence type="ECO:0000313" key="3">
    <source>
        <dbReference type="EMBL" id="EPC03743.1"/>
    </source>
</evidence>
<organism evidence="3 4">
    <name type="scientific">Litchfieldella anticariensis (strain DSM 16096 / CECT 5854 / CIP 108499 / LMG 22089 / FP35)</name>
    <name type="common">Halomonas anticariensis</name>
    <dbReference type="NCBI Taxonomy" id="1121939"/>
    <lineage>
        <taxon>Bacteria</taxon>
        <taxon>Pseudomonadati</taxon>
        <taxon>Pseudomonadota</taxon>
        <taxon>Gammaproteobacteria</taxon>
        <taxon>Oceanospirillales</taxon>
        <taxon>Halomonadaceae</taxon>
        <taxon>Litchfieldella</taxon>
    </lineage>
</organism>
<name>S2KT95_LITA3</name>
<dbReference type="RefSeq" id="WP_016414475.1">
    <property type="nucleotide sequence ID" value="NZ_AUAB01000014.1"/>
</dbReference>
<evidence type="ECO:0000256" key="2">
    <source>
        <dbReference type="ARBA" id="ARBA00023134"/>
    </source>
</evidence>
<dbReference type="GO" id="GO:0005525">
    <property type="term" value="F:GTP binding"/>
    <property type="evidence" value="ECO:0007669"/>
    <property type="project" value="UniProtKB-KW"/>
</dbReference>
<dbReference type="Proteomes" id="UP000014463">
    <property type="component" value="Unassembled WGS sequence"/>
</dbReference>
<evidence type="ECO:0000256" key="1">
    <source>
        <dbReference type="ARBA" id="ARBA00022741"/>
    </source>
</evidence>
<dbReference type="InterPro" id="IPR052705">
    <property type="entry name" value="Gliding_Motility_GTPase"/>
</dbReference>
<protein>
    <recommendedName>
        <fullName evidence="5">GTPase</fullName>
    </recommendedName>
</protein>
<sequence>MSEYKKNANKLIIKVVYYGPALSGKTTNLAQLYAQLRPQRKGELMVLESGDDRTLFFDMLPIGLRSNDGLDLRVKIYTVPGQIKHDSTRKALLSRVDGVVFVADSQIDQQDNNAVAFSDLADNLTKVGLDIERLPLTVQFNKRDHQDAMEKATLHEKWAETPWTPLTFASALRGEGVVESFRQLLARLYPVVNEEFNLSTRHALDSQEFVRQLSAVEEARHE</sequence>
<proteinExistence type="predicted"/>